<dbReference type="PANTHER" id="PTHR43235:SF1">
    <property type="entry name" value="GLUTAMINE AMIDOTRANSFERASE PB2B2.05-RELATED"/>
    <property type="match status" value="1"/>
</dbReference>
<dbReference type="PATRIC" id="fig|1293598.4.peg.1661"/>
<sequence length="216" mass="23466">MEMILLSVKTIGLAANSLLPGAGVFHEQPVSYLFQNYLDALITSDSMPLLLPIQAPERAAQAIEKVDALILAGGQDISPELYHQEPHQALGQTYLPRDQWEIALMQAAIEAQKPVLGICRGLQLINVGLGGTLDQDLALVPTTIKHLQAPTAEWLGTHNVTITESFLSPILGERYRVNSLHHQVVHTLAPGLDIVATANDQVIEAFADAERNIYAV</sequence>
<dbReference type="InterPro" id="IPR029062">
    <property type="entry name" value="Class_I_gatase-like"/>
</dbReference>
<dbReference type="STRING" id="1293598.IV56_GL001595"/>
<dbReference type="GO" id="GO:0006598">
    <property type="term" value="P:polyamine catabolic process"/>
    <property type="evidence" value="ECO:0007669"/>
    <property type="project" value="TreeGrafter"/>
</dbReference>
<name>A0A0R2N341_9LACO</name>
<dbReference type="GO" id="GO:0005829">
    <property type="term" value="C:cytosol"/>
    <property type="evidence" value="ECO:0007669"/>
    <property type="project" value="TreeGrafter"/>
</dbReference>
<dbReference type="CDD" id="cd01745">
    <property type="entry name" value="GATase1_2"/>
    <property type="match status" value="1"/>
</dbReference>
<keyword evidence="1" id="KW-0808">Transferase</keyword>
<accession>A0A0R2N341</accession>
<protein>
    <submittedName>
        <fullName evidence="1">Glutamine amidotransferase, class I</fullName>
    </submittedName>
</protein>
<dbReference type="InterPro" id="IPR011697">
    <property type="entry name" value="Peptidase_C26"/>
</dbReference>
<keyword evidence="1" id="KW-0315">Glutamine amidotransferase</keyword>
<gene>
    <name evidence="1" type="ORF">IV56_GL001595</name>
</gene>
<proteinExistence type="predicted"/>
<dbReference type="RefSeq" id="WP_082622466.1">
    <property type="nucleotide sequence ID" value="NZ_JQCE01000005.1"/>
</dbReference>
<dbReference type="EMBL" id="JQCE01000005">
    <property type="protein sequence ID" value="KRO18461.1"/>
    <property type="molecule type" value="Genomic_DNA"/>
</dbReference>
<reference evidence="1 2" key="1">
    <citation type="journal article" date="2015" name="Genome Announc.">
        <title>Expanding the biotechnology potential of lactobacilli through comparative genomics of 213 strains and associated genera.</title>
        <authorList>
            <person name="Sun Z."/>
            <person name="Harris H.M."/>
            <person name="McCann A."/>
            <person name="Guo C."/>
            <person name="Argimon S."/>
            <person name="Zhang W."/>
            <person name="Yang X."/>
            <person name="Jeffery I.B."/>
            <person name="Cooney J.C."/>
            <person name="Kagawa T.F."/>
            <person name="Liu W."/>
            <person name="Song Y."/>
            <person name="Salvetti E."/>
            <person name="Wrobel A."/>
            <person name="Rasinkangas P."/>
            <person name="Parkhill J."/>
            <person name="Rea M.C."/>
            <person name="O'Sullivan O."/>
            <person name="Ritari J."/>
            <person name="Douillard F.P."/>
            <person name="Paul Ross R."/>
            <person name="Yang R."/>
            <person name="Briner A.E."/>
            <person name="Felis G.E."/>
            <person name="de Vos W.M."/>
            <person name="Barrangou R."/>
            <person name="Klaenhammer T.R."/>
            <person name="Caufield P.W."/>
            <person name="Cui Y."/>
            <person name="Zhang H."/>
            <person name="O'Toole P.W."/>
        </authorList>
    </citation>
    <scope>NUCLEOTIDE SEQUENCE [LARGE SCALE GENOMIC DNA]</scope>
    <source>
        <strain evidence="1 2">DSM 24301</strain>
    </source>
</reference>
<dbReference type="GO" id="GO:0033969">
    <property type="term" value="F:gamma-glutamyl-gamma-aminobutyrate hydrolase activity"/>
    <property type="evidence" value="ECO:0007669"/>
    <property type="project" value="TreeGrafter"/>
</dbReference>
<dbReference type="GO" id="GO:0016740">
    <property type="term" value="F:transferase activity"/>
    <property type="evidence" value="ECO:0007669"/>
    <property type="project" value="UniProtKB-KW"/>
</dbReference>
<evidence type="ECO:0000313" key="2">
    <source>
        <dbReference type="Proteomes" id="UP000050969"/>
    </source>
</evidence>
<dbReference type="Proteomes" id="UP000050969">
    <property type="component" value="Unassembled WGS sequence"/>
</dbReference>
<dbReference type="InterPro" id="IPR044668">
    <property type="entry name" value="PuuD-like"/>
</dbReference>
<dbReference type="Pfam" id="PF07722">
    <property type="entry name" value="Peptidase_C26"/>
    <property type="match status" value="1"/>
</dbReference>
<evidence type="ECO:0000313" key="1">
    <source>
        <dbReference type="EMBL" id="KRO18461.1"/>
    </source>
</evidence>
<keyword evidence="2" id="KW-1185">Reference proteome</keyword>
<dbReference type="AlphaFoldDB" id="A0A0R2N341"/>
<organism evidence="1 2">
    <name type="scientific">Lacticaseibacillus saniviri JCM 17471 = DSM 24301</name>
    <dbReference type="NCBI Taxonomy" id="1293598"/>
    <lineage>
        <taxon>Bacteria</taxon>
        <taxon>Bacillati</taxon>
        <taxon>Bacillota</taxon>
        <taxon>Bacilli</taxon>
        <taxon>Lactobacillales</taxon>
        <taxon>Lactobacillaceae</taxon>
        <taxon>Lacticaseibacillus</taxon>
    </lineage>
</organism>
<dbReference type="SUPFAM" id="SSF52317">
    <property type="entry name" value="Class I glutamine amidotransferase-like"/>
    <property type="match status" value="1"/>
</dbReference>
<comment type="caution">
    <text evidence="1">The sequence shown here is derived from an EMBL/GenBank/DDBJ whole genome shotgun (WGS) entry which is preliminary data.</text>
</comment>
<dbReference type="Gene3D" id="3.40.50.880">
    <property type="match status" value="1"/>
</dbReference>
<dbReference type="PROSITE" id="PS51273">
    <property type="entry name" value="GATASE_TYPE_1"/>
    <property type="match status" value="1"/>
</dbReference>
<dbReference type="PANTHER" id="PTHR43235">
    <property type="entry name" value="GLUTAMINE AMIDOTRANSFERASE PB2B2.05-RELATED"/>
    <property type="match status" value="1"/>
</dbReference>